<dbReference type="EMBL" id="CP000248">
    <property type="protein sequence ID" value="ABD27412.1"/>
    <property type="molecule type" value="Genomic_DNA"/>
</dbReference>
<dbReference type="KEGG" id="nar:Saro_2977"/>
<name>Q2G411_NOVAD</name>
<protein>
    <submittedName>
        <fullName evidence="2">Uncharacterized protein</fullName>
    </submittedName>
</protein>
<keyword evidence="3" id="KW-1185">Reference proteome</keyword>
<dbReference type="AlphaFoldDB" id="Q2G411"/>
<dbReference type="Proteomes" id="UP000009134">
    <property type="component" value="Chromosome"/>
</dbReference>
<sequence>MGEGRISRCARNASVKAHPKGQAMTKAEDIVKGMTEAQKRAVTVMEAYSDSDTPCRSPMALNTSSRFPVQQSRRPAMDKTERYALGIMVEEMGETLKLIGKAMRFGLDAPGPDNAEYEGKTAREMLPTEIGDLHAAIRFAAMAAIFPMSQANDRESWKLAKLLSPNSRDANGNRLAPDLTAHQPKESPHD</sequence>
<evidence type="ECO:0000313" key="3">
    <source>
        <dbReference type="Proteomes" id="UP000009134"/>
    </source>
</evidence>
<dbReference type="STRING" id="279238.Saro_2977"/>
<feature type="region of interest" description="Disordered" evidence="1">
    <location>
        <begin position="163"/>
        <end position="190"/>
    </location>
</feature>
<gene>
    <name evidence="2" type="ordered locus">Saro_2977</name>
</gene>
<reference evidence="3" key="1">
    <citation type="submission" date="2006-01" db="EMBL/GenBank/DDBJ databases">
        <title>Complete sequence of Novosphingobium aromaticivorans DSM 12444.</title>
        <authorList>
            <consortium name="US DOE Joint Genome Institute"/>
            <person name="Copeland A."/>
            <person name="Lucas S."/>
            <person name="Lapidus A."/>
            <person name="Barry K."/>
            <person name="Detter J.C."/>
            <person name="Glavina T."/>
            <person name="Hammon N."/>
            <person name="Israni S."/>
            <person name="Pitluck S."/>
            <person name="Chain P."/>
            <person name="Malfatti S."/>
            <person name="Shin M."/>
            <person name="Vergez L."/>
            <person name="Schmutz J."/>
            <person name="Larimer F."/>
            <person name="Land M."/>
            <person name="Kyrpides N."/>
            <person name="Ivanova N."/>
            <person name="Fredrickson J."/>
            <person name="Balkwill D."/>
            <person name="Romine M.F."/>
            <person name="Richardson P."/>
        </authorList>
    </citation>
    <scope>NUCLEOTIDE SEQUENCE [LARGE SCALE GENOMIC DNA]</scope>
    <source>
        <strain evidence="3">ATCC 700278 / DSM 12444 / CCUG 56034 / CIP 105152 / NBRC 16084 / F199</strain>
    </source>
</reference>
<dbReference type="HOGENOM" id="CLU_1426675_0_0_5"/>
<evidence type="ECO:0000313" key="2">
    <source>
        <dbReference type="EMBL" id="ABD27412.1"/>
    </source>
</evidence>
<proteinExistence type="predicted"/>
<evidence type="ECO:0000256" key="1">
    <source>
        <dbReference type="SAM" id="MobiDB-lite"/>
    </source>
</evidence>
<accession>Q2G411</accession>
<organism evidence="2 3">
    <name type="scientific">Novosphingobium aromaticivorans (strain ATCC 700278 / DSM 12444 / CCUG 56034 / CIP 105152 / NBRC 16084 / F199)</name>
    <dbReference type="NCBI Taxonomy" id="279238"/>
    <lineage>
        <taxon>Bacteria</taxon>
        <taxon>Pseudomonadati</taxon>
        <taxon>Pseudomonadota</taxon>
        <taxon>Alphaproteobacteria</taxon>
        <taxon>Sphingomonadales</taxon>
        <taxon>Sphingomonadaceae</taxon>
        <taxon>Novosphingobium</taxon>
    </lineage>
</organism>